<sequence length="1202" mass="132920">MHKVLVVGCGGSGAKTLAYMMDQLKTTLAERLPERYDSPKDVDLPRAWQFVSVDVPTVAERPGKNLANVPEAGGRYISCGSSDRYATVDTAVSNQLASRGELGTIASWALENPAAETTPISAGAGQYRSIGRMLFLSKLQETQQELKKSWDVLSGGETDRELADLRSALYGRAEHSGESAKEQPLVFVVSSMAGGAGASMAIDVCRLLTGLEGNAVSLNSLFMVTPDIFSQVSRDQVAGTNPNALAMFAELVAAQLGSATEEDKRLFNALGVAVGDDDIPVGRIFPVGVRSGENGAMLGDGKPDTVYRALGRGLAALLSDEQSMGHYKAFTLGNRGTFDADTNYFAWGSSEPKNVPWGSFGYAQLSMGRDRYAEYAAQRLARKSVERLLKGHYDPTDESPADVQIQKRLDNNSGSLDARLHEFLPEKGNAGNWIYQAFQKVIEDWTRSMTQRLSEQMPLGQNKRGSEWVLDVNRTLQGISAQIDQDQKKELYQGVSAWASPEGIQTLLLNLLRDEIGKYGVPYGSALLQRIRSRIATTVLGELRGIYSSMSPQAVVLNDQRRADLEGNRGRIDDTSAYVQEIVSDAAPQIRSRAVGHIAHRLEAALEDFLRNFIDPLDRKIRESHLELEKHTELTSDVNLGVAQLKTDVPALWPDESQSEVPKRFSQAANEVFLTEVDSFVDQFVADIIQSAKTEEQQDYDYDRALEISAERVVSGEWEALSGSEKAPRDLLRLLDVWVARELSRDPDNQGMSRDPRPARFDFRISTNDILERARQYIRRPGFSFQQFISSSLREFVTSPALTEHERRVRRQTVLSKFSEAMTYALPLAQINSQLVQAIYGKEVSYNFNFSRIPFGGDEVGSMLEQAVRDYPNHHPSDVTQPLGTALSNQGEERSIDIFGSYPNYAPIVFDSLLPPIEKQWRQTTGTRVEFWHGRRARSLVAALPLSDADRKAMVLGWYIGRLTGQVNSPGTLDTSDNTPVQIFDENSGTWTDFDVPMLTPVSRFRQTLDWLPNLLESVSLAWARVGEQPVFGSMKPYMLLRQLWDAEPEPSKPGRTTRGQRLLHEWLYNGERKSGELHMIPGTEPAATMEARYAAVKEWLEKQNAIAQAYIPSSRLGAGLLRTANNDRPYGDITDRELASQVPVFADLAIDVAEATARIAEVLEDCRHQGPPTTQPTLMPTSPFAGGSSSGTPAMPGAGEF</sequence>
<accession>A0A1X7J221</accession>
<feature type="compositionally biased region" description="Polar residues" evidence="1">
    <location>
        <begin position="1172"/>
        <end position="1181"/>
    </location>
</feature>
<name>A0A1X7J221_9CORY</name>
<reference evidence="3" key="1">
    <citation type="submission" date="2017-04" db="EMBL/GenBank/DDBJ databases">
        <authorList>
            <person name="Varghese N."/>
            <person name="Submissions S."/>
        </authorList>
    </citation>
    <scope>NUCLEOTIDE SEQUENCE [LARGE SCALE GENOMIC DNA]</scope>
    <source>
        <strain evidence="3">VDS</strain>
    </source>
</reference>
<dbReference type="Pfam" id="PF13809">
    <property type="entry name" value="Tubulin_2"/>
    <property type="match status" value="1"/>
</dbReference>
<dbReference type="Proteomes" id="UP000193309">
    <property type="component" value="Unassembled WGS sequence"/>
</dbReference>
<gene>
    <name evidence="2" type="ORF">SAMN06295981_1195</name>
</gene>
<dbReference type="InterPro" id="IPR025904">
    <property type="entry name" value="Tubulin-like"/>
</dbReference>
<dbReference type="EMBL" id="FXAR01000003">
    <property type="protein sequence ID" value="SMG21721.1"/>
    <property type="molecule type" value="Genomic_DNA"/>
</dbReference>
<evidence type="ECO:0000256" key="1">
    <source>
        <dbReference type="SAM" id="MobiDB-lite"/>
    </source>
</evidence>
<dbReference type="STRING" id="1610489.SAMN06295981_1195"/>
<evidence type="ECO:0000313" key="2">
    <source>
        <dbReference type="EMBL" id="SMG21721.1"/>
    </source>
</evidence>
<dbReference type="RefSeq" id="WP_085549320.1">
    <property type="nucleotide sequence ID" value="NZ_FXAR01000003.1"/>
</dbReference>
<protein>
    <submittedName>
        <fullName evidence="2">Tubulin like</fullName>
    </submittedName>
</protein>
<proteinExistence type="predicted"/>
<dbReference type="AlphaFoldDB" id="A0A1X7J221"/>
<organism evidence="2 3">
    <name type="scientific">Corynebacterium pollutisoli</name>
    <dbReference type="NCBI Taxonomy" id="1610489"/>
    <lineage>
        <taxon>Bacteria</taxon>
        <taxon>Bacillati</taxon>
        <taxon>Actinomycetota</taxon>
        <taxon>Actinomycetes</taxon>
        <taxon>Mycobacteriales</taxon>
        <taxon>Corynebacteriaceae</taxon>
        <taxon>Corynebacterium</taxon>
    </lineage>
</organism>
<keyword evidence="3" id="KW-1185">Reference proteome</keyword>
<feature type="region of interest" description="Disordered" evidence="1">
    <location>
        <begin position="1170"/>
        <end position="1202"/>
    </location>
</feature>
<dbReference type="OrthoDB" id="4795870at2"/>
<evidence type="ECO:0000313" key="3">
    <source>
        <dbReference type="Proteomes" id="UP000193309"/>
    </source>
</evidence>